<dbReference type="Proteomes" id="UP000152474">
    <property type="component" value="Segment"/>
</dbReference>
<dbReference type="RefSeq" id="YP_009052003.1">
    <property type="nucleotide sequence ID" value="NC_024696.1"/>
</dbReference>
<gene>
    <name evidence="1" type="primary">U47</name>
</gene>
<name>A0A075CZJ4_9BETA</name>
<reference evidence="1 2" key="1">
    <citation type="submission" date="2013-11" db="EMBL/GenBank/DDBJ databases">
        <title>Genome sequence of elephant endotheliotropic herpesvirus 5.</title>
        <authorList>
            <person name="Wilkie G.S."/>
            <person name="Davison A.J."/>
            <person name="Denk D."/>
            <person name="Kerr K."/>
            <person name="Redrobe S."/>
            <person name="Steinbach F."/>
            <person name="Dastjerdi A."/>
        </authorList>
    </citation>
    <scope>NUCLEOTIDE SEQUENCE [LARGE SCALE GENOMIC DNA]</scope>
    <source>
        <strain evidence="1 2">Vijay</strain>
    </source>
</reference>
<dbReference type="OrthoDB" id="32713at10239"/>
<keyword evidence="1" id="KW-0946">Virion</keyword>
<dbReference type="KEGG" id="vg:20098463"/>
<accession>A0A075CZJ4</accession>
<protein>
    <submittedName>
        <fullName evidence="1">Envelope glycoprotein O</fullName>
    </submittedName>
</protein>
<evidence type="ECO:0000313" key="1">
    <source>
        <dbReference type="EMBL" id="AHC02778.1"/>
    </source>
</evidence>
<dbReference type="GO" id="GO:0019031">
    <property type="term" value="C:viral envelope"/>
    <property type="evidence" value="ECO:0007669"/>
    <property type="project" value="UniProtKB-KW"/>
</dbReference>
<organism evidence="1 2">
    <name type="scientific">Elephant endotheliotropic herpesvirus 5</name>
    <dbReference type="NCBI Taxonomy" id="768738"/>
    <lineage>
        <taxon>Viruses</taxon>
        <taxon>Duplodnaviria</taxon>
        <taxon>Heunggongvirae</taxon>
        <taxon>Peploviricota</taxon>
        <taxon>Herviviricetes</taxon>
        <taxon>Herpesvirales</taxon>
        <taxon>Orthoherpesviridae</taxon>
        <taxon>Betaherpesvirinae</taxon>
        <taxon>Proboscivirus</taxon>
    </lineage>
</organism>
<evidence type="ECO:0000313" key="2">
    <source>
        <dbReference type="Proteomes" id="UP000152474"/>
    </source>
</evidence>
<proteinExistence type="predicted"/>
<dbReference type="EMBL" id="KF921519">
    <property type="protein sequence ID" value="AHC02778.1"/>
    <property type="molecule type" value="Genomic_DNA"/>
</dbReference>
<sequence>MAVPKTVTWNNFNYYLQSTSLNQFLSHKYYINSVCSDSSSFSFIHCYLHLLTVAVMDLNKNKFGCANETVQNIYNITTVPDVFVLSPIPFCRNQKNSGLQRNCTLQLTMNNVMHWTHHQALLSGPLKHCASSSPWKYFDFLAEKITNVNMTQKPNIANSTLNFINTYASNNVSMTDFLKSAIYNLVNPIGPKCLPEGSFSIENYGNERFTS</sequence>
<keyword evidence="1" id="KW-0261">Viral envelope protein</keyword>
<keyword evidence="2" id="KW-1185">Reference proteome</keyword>
<dbReference type="GeneID" id="20098463"/>